<name>A0A9P7GF93_9AGAR</name>
<accession>A0A9P7GF93</accession>
<sequence>MSEQGFSEDTLTPAFLLLSGCETDLARRADAEQTSDAEEHRNRAQAWLQKVYGTFDAETSTKGRVSAIPSNPSIGSGPHPTMLPTSKNESGPHVVRLQGEIQSLLEERKELSLLLAHTRAAKRKLEDDLAYESSGRRRLLQDYDDLQEDLAMARKMENFALSQVKREVESRRKAEENARTENAMRLEIQSLWQRGSAPPFADIANTIKTEDRAAPTKSNAS</sequence>
<dbReference type="OrthoDB" id="2670565at2759"/>
<dbReference type="EMBL" id="JABCKV010000002">
    <property type="protein sequence ID" value="KAG5648544.1"/>
    <property type="molecule type" value="Genomic_DNA"/>
</dbReference>
<dbReference type="AlphaFoldDB" id="A0A9P7GF93"/>
<evidence type="ECO:0000256" key="1">
    <source>
        <dbReference type="SAM" id="Coils"/>
    </source>
</evidence>
<reference evidence="2" key="1">
    <citation type="submission" date="2020-07" db="EMBL/GenBank/DDBJ databases">
        <authorList>
            <person name="Nieuwenhuis M."/>
            <person name="Van De Peppel L.J.J."/>
        </authorList>
    </citation>
    <scope>NUCLEOTIDE SEQUENCE</scope>
    <source>
        <strain evidence="2">AP01</strain>
        <tissue evidence="2">Mycelium</tissue>
    </source>
</reference>
<dbReference type="Proteomes" id="UP000775547">
    <property type="component" value="Unassembled WGS sequence"/>
</dbReference>
<comment type="caution">
    <text evidence="2">The sequence shown here is derived from an EMBL/GenBank/DDBJ whole genome shotgun (WGS) entry which is preliminary data.</text>
</comment>
<evidence type="ECO:0000313" key="3">
    <source>
        <dbReference type="Proteomes" id="UP000775547"/>
    </source>
</evidence>
<organism evidence="2 3">
    <name type="scientific">Asterophora parasitica</name>
    <dbReference type="NCBI Taxonomy" id="117018"/>
    <lineage>
        <taxon>Eukaryota</taxon>
        <taxon>Fungi</taxon>
        <taxon>Dikarya</taxon>
        <taxon>Basidiomycota</taxon>
        <taxon>Agaricomycotina</taxon>
        <taxon>Agaricomycetes</taxon>
        <taxon>Agaricomycetidae</taxon>
        <taxon>Agaricales</taxon>
        <taxon>Tricholomatineae</taxon>
        <taxon>Lyophyllaceae</taxon>
        <taxon>Asterophora</taxon>
    </lineage>
</organism>
<keyword evidence="1" id="KW-0175">Coiled coil</keyword>
<proteinExistence type="predicted"/>
<feature type="coiled-coil region" evidence="1">
    <location>
        <begin position="94"/>
        <end position="156"/>
    </location>
</feature>
<protein>
    <submittedName>
        <fullName evidence="2">Uncharacterized protein</fullName>
    </submittedName>
</protein>
<gene>
    <name evidence="2" type="ORF">DXG03_003155</name>
</gene>
<evidence type="ECO:0000313" key="2">
    <source>
        <dbReference type="EMBL" id="KAG5648544.1"/>
    </source>
</evidence>
<reference evidence="2" key="2">
    <citation type="submission" date="2021-10" db="EMBL/GenBank/DDBJ databases">
        <title>Phylogenomics reveals ancestral predisposition of the termite-cultivated fungus Termitomyces towards a domesticated lifestyle.</title>
        <authorList>
            <person name="Auxier B."/>
            <person name="Grum-Grzhimaylo A."/>
            <person name="Cardenas M.E."/>
            <person name="Lodge J.D."/>
            <person name="Laessoe T."/>
            <person name="Pedersen O."/>
            <person name="Smith M.E."/>
            <person name="Kuyper T.W."/>
            <person name="Franco-Molano E.A."/>
            <person name="Baroni T.J."/>
            <person name="Aanen D.K."/>
        </authorList>
    </citation>
    <scope>NUCLEOTIDE SEQUENCE</scope>
    <source>
        <strain evidence="2">AP01</strain>
        <tissue evidence="2">Mycelium</tissue>
    </source>
</reference>
<keyword evidence="3" id="KW-1185">Reference proteome</keyword>